<dbReference type="EMBL" id="GBXM01012805">
    <property type="protein sequence ID" value="JAH95772.1"/>
    <property type="molecule type" value="Transcribed_RNA"/>
</dbReference>
<sequence length="56" mass="6463">MMSCPVGLIAFPTFKRGYGGDERLRIHFHTALTISHSRYSGKWELLLRNSLHTVFI</sequence>
<accession>A0A0E9WZ76</accession>
<evidence type="ECO:0000313" key="1">
    <source>
        <dbReference type="EMBL" id="JAH95772.1"/>
    </source>
</evidence>
<dbReference type="AlphaFoldDB" id="A0A0E9WZ76"/>
<reference evidence="1" key="2">
    <citation type="journal article" date="2015" name="Fish Shellfish Immunol.">
        <title>Early steps in the European eel (Anguilla anguilla)-Vibrio vulnificus interaction in the gills: Role of the RtxA13 toxin.</title>
        <authorList>
            <person name="Callol A."/>
            <person name="Pajuelo D."/>
            <person name="Ebbesson L."/>
            <person name="Teles M."/>
            <person name="MacKenzie S."/>
            <person name="Amaro C."/>
        </authorList>
    </citation>
    <scope>NUCLEOTIDE SEQUENCE</scope>
</reference>
<reference evidence="1" key="1">
    <citation type="submission" date="2014-11" db="EMBL/GenBank/DDBJ databases">
        <authorList>
            <person name="Amaro Gonzalez C."/>
        </authorList>
    </citation>
    <scope>NUCLEOTIDE SEQUENCE</scope>
</reference>
<proteinExistence type="predicted"/>
<protein>
    <submittedName>
        <fullName evidence="1">Uncharacterized protein</fullName>
    </submittedName>
</protein>
<name>A0A0E9WZ76_ANGAN</name>
<organism evidence="1">
    <name type="scientific">Anguilla anguilla</name>
    <name type="common">European freshwater eel</name>
    <name type="synonym">Muraena anguilla</name>
    <dbReference type="NCBI Taxonomy" id="7936"/>
    <lineage>
        <taxon>Eukaryota</taxon>
        <taxon>Metazoa</taxon>
        <taxon>Chordata</taxon>
        <taxon>Craniata</taxon>
        <taxon>Vertebrata</taxon>
        <taxon>Euteleostomi</taxon>
        <taxon>Actinopterygii</taxon>
        <taxon>Neopterygii</taxon>
        <taxon>Teleostei</taxon>
        <taxon>Anguilliformes</taxon>
        <taxon>Anguillidae</taxon>
        <taxon>Anguilla</taxon>
    </lineage>
</organism>